<dbReference type="AlphaFoldDB" id="A0A9W9FNM1"/>
<evidence type="ECO:0000313" key="3">
    <source>
        <dbReference type="Proteomes" id="UP001149074"/>
    </source>
</evidence>
<sequence>MSVLTLVHRALPFTLSKKRRKSTSSGSSRGKEKVTEIEASTPYHDSRDEIQIGTLHRDVSNALHVAVKQDPGLNPRTNDSRREQPASASASVSDSLSISDHEAHRLEEKCEPSARSRLARVVSWASIVGSQCRWTSEQEKELAHARKQLARCQKAWSSEQELWLAHIQDLNEEKEAHDGFMLLRTRQQYEEQQQFRKAWKRRRSLENTLELNSPTLKRNDSMMSRLRRLQRQGYMGAPLVTTDSTVLECRG</sequence>
<dbReference type="EMBL" id="JAPQKI010000004">
    <property type="protein sequence ID" value="KAJ5103541.1"/>
    <property type="molecule type" value="Genomic_DNA"/>
</dbReference>
<feature type="compositionally biased region" description="Low complexity" evidence="1">
    <location>
        <begin position="86"/>
        <end position="98"/>
    </location>
</feature>
<organism evidence="2 3">
    <name type="scientific">Penicillium argentinense</name>
    <dbReference type="NCBI Taxonomy" id="1131581"/>
    <lineage>
        <taxon>Eukaryota</taxon>
        <taxon>Fungi</taxon>
        <taxon>Dikarya</taxon>
        <taxon>Ascomycota</taxon>
        <taxon>Pezizomycotina</taxon>
        <taxon>Eurotiomycetes</taxon>
        <taxon>Eurotiomycetidae</taxon>
        <taxon>Eurotiales</taxon>
        <taxon>Aspergillaceae</taxon>
        <taxon>Penicillium</taxon>
    </lineage>
</organism>
<feature type="region of interest" description="Disordered" evidence="1">
    <location>
        <begin position="16"/>
        <end position="47"/>
    </location>
</feature>
<reference evidence="2" key="1">
    <citation type="submission" date="2022-11" db="EMBL/GenBank/DDBJ databases">
        <authorList>
            <person name="Petersen C."/>
        </authorList>
    </citation>
    <scope>NUCLEOTIDE SEQUENCE</scope>
    <source>
        <strain evidence="2">IBT 30761</strain>
    </source>
</reference>
<protein>
    <submittedName>
        <fullName evidence="2">Uncharacterized protein</fullName>
    </submittedName>
</protein>
<evidence type="ECO:0000256" key="1">
    <source>
        <dbReference type="SAM" id="MobiDB-lite"/>
    </source>
</evidence>
<gene>
    <name evidence="2" type="ORF">N7532_004070</name>
</gene>
<dbReference type="GeneID" id="81355543"/>
<name>A0A9W9FNM1_9EURO</name>
<evidence type="ECO:0000313" key="2">
    <source>
        <dbReference type="EMBL" id="KAJ5103541.1"/>
    </source>
</evidence>
<dbReference type="Proteomes" id="UP001149074">
    <property type="component" value="Unassembled WGS sequence"/>
</dbReference>
<accession>A0A9W9FNM1</accession>
<dbReference type="OrthoDB" id="4362041at2759"/>
<keyword evidence="3" id="KW-1185">Reference proteome</keyword>
<reference evidence="2" key="2">
    <citation type="journal article" date="2023" name="IMA Fungus">
        <title>Comparative genomic study of the Penicillium genus elucidates a diverse pangenome and 15 lateral gene transfer events.</title>
        <authorList>
            <person name="Petersen C."/>
            <person name="Sorensen T."/>
            <person name="Nielsen M.R."/>
            <person name="Sondergaard T.E."/>
            <person name="Sorensen J.L."/>
            <person name="Fitzpatrick D.A."/>
            <person name="Frisvad J.C."/>
            <person name="Nielsen K.L."/>
        </authorList>
    </citation>
    <scope>NUCLEOTIDE SEQUENCE</scope>
    <source>
        <strain evidence="2">IBT 30761</strain>
    </source>
</reference>
<feature type="region of interest" description="Disordered" evidence="1">
    <location>
        <begin position="67"/>
        <end position="98"/>
    </location>
</feature>
<proteinExistence type="predicted"/>
<comment type="caution">
    <text evidence="2">The sequence shown here is derived from an EMBL/GenBank/DDBJ whole genome shotgun (WGS) entry which is preliminary data.</text>
</comment>
<dbReference type="RefSeq" id="XP_056476921.1">
    <property type="nucleotide sequence ID" value="XM_056616564.1"/>
</dbReference>